<evidence type="ECO:0000313" key="6">
    <source>
        <dbReference type="EMBL" id="KAF0767427.1"/>
    </source>
</evidence>
<dbReference type="GO" id="GO:0006355">
    <property type="term" value="P:regulation of DNA-templated transcription"/>
    <property type="evidence" value="ECO:0007669"/>
    <property type="project" value="TreeGrafter"/>
</dbReference>
<keyword evidence="7" id="KW-1185">Reference proteome</keyword>
<dbReference type="SMART" id="SM01114">
    <property type="entry name" value="CXC"/>
    <property type="match status" value="2"/>
</dbReference>
<dbReference type="OrthoDB" id="6283463at2759"/>
<dbReference type="AlphaFoldDB" id="A0A6G0ZA73"/>
<dbReference type="EMBL" id="VUJU01000969">
    <property type="protein sequence ID" value="KAF0767427.1"/>
    <property type="molecule type" value="Genomic_DNA"/>
</dbReference>
<feature type="region of interest" description="Disordered" evidence="4">
    <location>
        <begin position="479"/>
        <end position="564"/>
    </location>
</feature>
<sequence length="835" mass="91306">GVQKRLPLAADQGTAFAVLGRDQRRRPDPFPTVDLRISRETLLTSKGSHGTRLRGGEDRLNFRYPSSSSDYDSIMSNAEPRGHSPQSINFDSQDLSGPSVLDGDYLTMLSSSDKLMSGEFEALERLQAELDLFDDPNRTEEIVEQMAVENHLDLIEEEVCSDAGDVTRIKDEIESESELIEDSVPPQLTATQIKLETVDLDEDEIVTLKQSQSHSKSEMLSVSSSSAIKRSAPQTLHGNQQSKKPLLTKVMVNTLPSTSTGRNTQQILLNVPIGQRAQLGSTRTITLSQARQMGLLAPGCRLQHISSNPNTAQNKNMVVNKISGTMKKGTTATGTMKSSGPTKILPAPTLITTKSPMMQQQKIFIRQGSVFKQGTLVSTSNGTNQVLRLPSIVSQSSSPVSTIQHIRLPTVNASTVAGLQQVRMPVTSGLQQVLPNKQVQYIRLVPTTTTSSIGSSSVSVVTTTTTTAFSKQPQIVTLSTSTPKSNVKTTTVAKTSTANSQQPVTNHIKVFTSSPHTVTSSQQRPILPASKPSTSSSFESKKPNSSSNQSTNSTSSKQVSMPKITIKEEIIDDDIIPIRKEDKKETNLHTPTLPKIGRPSSSATPVLSETKLKPTSDVNKTKKPCNCTRSQCLKLYCDCFANGEFCYQCNCNSCYNNMEHEEDRAQAIRSVLDRNPNAFRPKIKSFVGQAERQHTKGCNCKRSGCLKNYCECFEARIACSQNCKCIGCRNMEDDSHTSFGDHPGSLSVEHLKSRTKSANFVTSFGSMQAANAIPSQPFKFFTNDVVQATCRCLLARGMEAKKLNAGAEECQRIIIEEFGQCLVKIMELASEKSFL</sequence>
<feature type="compositionally biased region" description="Polar residues" evidence="4">
    <location>
        <begin position="232"/>
        <end position="243"/>
    </location>
</feature>
<dbReference type="InterPro" id="IPR033467">
    <property type="entry name" value="Tesmin/TSO1-like_CXC"/>
</dbReference>
<feature type="compositionally biased region" description="Low complexity" evidence="4">
    <location>
        <begin position="528"/>
        <end position="564"/>
    </location>
</feature>
<dbReference type="InterPro" id="IPR005172">
    <property type="entry name" value="CRC"/>
</dbReference>
<comment type="similarity">
    <text evidence="2">Belongs to the lin-54 family.</text>
</comment>
<dbReference type="GO" id="GO:0005634">
    <property type="term" value="C:nucleus"/>
    <property type="evidence" value="ECO:0007669"/>
    <property type="project" value="UniProtKB-SubCell"/>
</dbReference>
<accession>A0A6G0ZA73</accession>
<dbReference type="PROSITE" id="PS51634">
    <property type="entry name" value="CRC"/>
    <property type="match status" value="1"/>
</dbReference>
<feature type="domain" description="CRC" evidence="5">
    <location>
        <begin position="621"/>
        <end position="733"/>
    </location>
</feature>
<protein>
    <submittedName>
        <fullName evidence="6">Protein lin-54</fullName>
    </submittedName>
</protein>
<proteinExistence type="inferred from homology"/>
<evidence type="ECO:0000313" key="7">
    <source>
        <dbReference type="Proteomes" id="UP000478052"/>
    </source>
</evidence>
<name>A0A6G0ZA73_APHCR</name>
<evidence type="ECO:0000256" key="4">
    <source>
        <dbReference type="SAM" id="MobiDB-lite"/>
    </source>
</evidence>
<feature type="compositionally biased region" description="Low complexity" evidence="4">
    <location>
        <begin position="484"/>
        <end position="500"/>
    </location>
</feature>
<feature type="non-terminal residue" evidence="6">
    <location>
        <position position="1"/>
    </location>
</feature>
<gene>
    <name evidence="6" type="ORF">FWK35_00001612</name>
</gene>
<organism evidence="6 7">
    <name type="scientific">Aphis craccivora</name>
    <name type="common">Cowpea aphid</name>
    <dbReference type="NCBI Taxonomy" id="307492"/>
    <lineage>
        <taxon>Eukaryota</taxon>
        <taxon>Metazoa</taxon>
        <taxon>Ecdysozoa</taxon>
        <taxon>Arthropoda</taxon>
        <taxon>Hexapoda</taxon>
        <taxon>Insecta</taxon>
        <taxon>Pterygota</taxon>
        <taxon>Neoptera</taxon>
        <taxon>Paraneoptera</taxon>
        <taxon>Hemiptera</taxon>
        <taxon>Sternorrhyncha</taxon>
        <taxon>Aphidomorpha</taxon>
        <taxon>Aphidoidea</taxon>
        <taxon>Aphididae</taxon>
        <taxon>Aphidini</taxon>
        <taxon>Aphis</taxon>
        <taxon>Aphis</taxon>
    </lineage>
</organism>
<dbReference type="PANTHER" id="PTHR12446">
    <property type="entry name" value="TESMIN/TSO1-RELATED"/>
    <property type="match status" value="1"/>
</dbReference>
<evidence type="ECO:0000256" key="2">
    <source>
        <dbReference type="ARBA" id="ARBA00007267"/>
    </source>
</evidence>
<dbReference type="PANTHER" id="PTHR12446:SF34">
    <property type="entry name" value="PROTEIN LIN-54 HOMOLOG"/>
    <property type="match status" value="1"/>
</dbReference>
<evidence type="ECO:0000256" key="3">
    <source>
        <dbReference type="ARBA" id="ARBA00023242"/>
    </source>
</evidence>
<reference evidence="6 7" key="1">
    <citation type="submission" date="2019-08" db="EMBL/GenBank/DDBJ databases">
        <title>Whole genome of Aphis craccivora.</title>
        <authorList>
            <person name="Voronova N.V."/>
            <person name="Shulinski R.S."/>
            <person name="Bandarenka Y.V."/>
            <person name="Zhorov D.G."/>
            <person name="Warner D."/>
        </authorList>
    </citation>
    <scope>NUCLEOTIDE SEQUENCE [LARGE SCALE GENOMIC DNA]</scope>
    <source>
        <strain evidence="6">180601</strain>
        <tissue evidence="6">Whole Body</tissue>
    </source>
</reference>
<comment type="caution">
    <text evidence="6">The sequence shown here is derived from an EMBL/GenBank/DDBJ whole genome shotgun (WGS) entry which is preliminary data.</text>
</comment>
<feature type="region of interest" description="Disordered" evidence="4">
    <location>
        <begin position="588"/>
        <end position="611"/>
    </location>
</feature>
<feature type="region of interest" description="Disordered" evidence="4">
    <location>
        <begin position="208"/>
        <end position="244"/>
    </location>
</feature>
<feature type="region of interest" description="Disordered" evidence="4">
    <location>
        <begin position="46"/>
        <end position="66"/>
    </location>
</feature>
<evidence type="ECO:0000256" key="1">
    <source>
        <dbReference type="ARBA" id="ARBA00004123"/>
    </source>
</evidence>
<keyword evidence="3" id="KW-0539">Nucleus</keyword>
<evidence type="ECO:0000259" key="5">
    <source>
        <dbReference type="PROSITE" id="PS51634"/>
    </source>
</evidence>
<dbReference type="Proteomes" id="UP000478052">
    <property type="component" value="Unassembled WGS sequence"/>
</dbReference>
<dbReference type="Pfam" id="PF03638">
    <property type="entry name" value="TCR"/>
    <property type="match status" value="2"/>
</dbReference>
<feature type="compositionally biased region" description="Polar residues" evidence="4">
    <location>
        <begin position="501"/>
        <end position="524"/>
    </location>
</feature>
<comment type="subcellular location">
    <subcellularLocation>
        <location evidence="1">Nucleus</location>
    </subcellularLocation>
</comment>
<dbReference type="InterPro" id="IPR028307">
    <property type="entry name" value="Lin-54_fam"/>
</dbReference>